<protein>
    <submittedName>
        <fullName evidence="1">Uncharacterized protein</fullName>
    </submittedName>
</protein>
<reference evidence="1" key="2">
    <citation type="submission" date="2021-05" db="EMBL/GenBank/DDBJ databases">
        <authorList>
            <person name="Pain A."/>
        </authorList>
    </citation>
    <scope>NUCLEOTIDE SEQUENCE</scope>
    <source>
        <strain evidence="1">1802A</strain>
    </source>
</reference>
<dbReference type="EMBL" id="JAHBMH010000061">
    <property type="protein sequence ID" value="KAK1935243.1"/>
    <property type="molecule type" value="Genomic_DNA"/>
</dbReference>
<evidence type="ECO:0000313" key="2">
    <source>
        <dbReference type="Proteomes" id="UP001195914"/>
    </source>
</evidence>
<feature type="non-terminal residue" evidence="1">
    <location>
        <position position="198"/>
    </location>
</feature>
<comment type="caution">
    <text evidence="1">The sequence shown here is derived from an EMBL/GenBank/DDBJ whole genome shotgun (WGS) entry which is preliminary data.</text>
</comment>
<dbReference type="AlphaFoldDB" id="A0AAD9LFX2"/>
<keyword evidence="2" id="KW-1185">Reference proteome</keyword>
<evidence type="ECO:0000313" key="1">
    <source>
        <dbReference type="EMBL" id="KAK1935243.1"/>
    </source>
</evidence>
<sequence length="198" mass="21944">MIRRLVKFFCGLGSPSGNFFKSCCEVFCAAKTCYFLWDFYNKKNLDECSKCKSGSPGTCNGSKIKTQSTSCCNGEFSKCASTSDCCLGCQDCDAIKFRKALEDLKYSSPCGHDLWRVLDDFLYYCVHMVGAHVDRIKDKLKGTCSQCQPGTSSCDCNNQCNGSCPGCKELLGDSHFMAILTRKFSSSYDSSKAKWNLL</sequence>
<proteinExistence type="predicted"/>
<name>A0AAD9LFX2_BABDI</name>
<accession>A0AAD9LFX2</accession>
<gene>
    <name evidence="1" type="ORF">X943_002928</name>
</gene>
<dbReference type="Proteomes" id="UP001195914">
    <property type="component" value="Unassembled WGS sequence"/>
</dbReference>
<reference evidence="1" key="1">
    <citation type="journal article" date="2014" name="Nucleic Acids Res.">
        <title>The evolutionary dynamics of variant antigen genes in Babesia reveal a history of genomic innovation underlying host-parasite interaction.</title>
        <authorList>
            <person name="Jackson A.P."/>
            <person name="Otto T.D."/>
            <person name="Darby A."/>
            <person name="Ramaprasad A."/>
            <person name="Xia D."/>
            <person name="Echaide I.E."/>
            <person name="Farber M."/>
            <person name="Gahlot S."/>
            <person name="Gamble J."/>
            <person name="Gupta D."/>
            <person name="Gupta Y."/>
            <person name="Jackson L."/>
            <person name="Malandrin L."/>
            <person name="Malas T.B."/>
            <person name="Moussa E."/>
            <person name="Nair M."/>
            <person name="Reid A.J."/>
            <person name="Sanders M."/>
            <person name="Sharma J."/>
            <person name="Tracey A."/>
            <person name="Quail M.A."/>
            <person name="Weir W."/>
            <person name="Wastling J.M."/>
            <person name="Hall N."/>
            <person name="Willadsen P."/>
            <person name="Lingelbach K."/>
            <person name="Shiels B."/>
            <person name="Tait A."/>
            <person name="Berriman M."/>
            <person name="Allred D.R."/>
            <person name="Pain A."/>
        </authorList>
    </citation>
    <scope>NUCLEOTIDE SEQUENCE</scope>
    <source>
        <strain evidence="1">1802A</strain>
    </source>
</reference>
<organism evidence="1 2">
    <name type="scientific">Babesia divergens</name>
    <dbReference type="NCBI Taxonomy" id="32595"/>
    <lineage>
        <taxon>Eukaryota</taxon>
        <taxon>Sar</taxon>
        <taxon>Alveolata</taxon>
        <taxon>Apicomplexa</taxon>
        <taxon>Aconoidasida</taxon>
        <taxon>Piroplasmida</taxon>
        <taxon>Babesiidae</taxon>
        <taxon>Babesia</taxon>
    </lineage>
</organism>